<sequence>MVRPLQFSVHPFRYVIHRGPMHTTSHSNPLDVLSQLLLLLPKRKPLPISNFCSEPFVRETHSPTTTGLHFIVFAFVRETCCPSPWLPFSFMKQKSNGLTNKDENPNF</sequence>
<keyword evidence="2" id="KW-1185">Reference proteome</keyword>
<evidence type="ECO:0000313" key="2">
    <source>
        <dbReference type="Proteomes" id="UP000499080"/>
    </source>
</evidence>
<dbReference type="Proteomes" id="UP000499080">
    <property type="component" value="Unassembled WGS sequence"/>
</dbReference>
<dbReference type="EMBL" id="BGPR01000837">
    <property type="protein sequence ID" value="GBM37356.1"/>
    <property type="molecule type" value="Genomic_DNA"/>
</dbReference>
<name>A0A4Y2FA66_ARAVE</name>
<comment type="caution">
    <text evidence="1">The sequence shown here is derived from an EMBL/GenBank/DDBJ whole genome shotgun (WGS) entry which is preliminary data.</text>
</comment>
<proteinExistence type="predicted"/>
<reference evidence="1 2" key="1">
    <citation type="journal article" date="2019" name="Sci. Rep.">
        <title>Orb-weaving spider Araneus ventricosus genome elucidates the spidroin gene catalogue.</title>
        <authorList>
            <person name="Kono N."/>
            <person name="Nakamura H."/>
            <person name="Ohtoshi R."/>
            <person name="Moran D.A.P."/>
            <person name="Shinohara A."/>
            <person name="Yoshida Y."/>
            <person name="Fujiwara M."/>
            <person name="Mori M."/>
            <person name="Tomita M."/>
            <person name="Arakawa K."/>
        </authorList>
    </citation>
    <scope>NUCLEOTIDE SEQUENCE [LARGE SCALE GENOMIC DNA]</scope>
</reference>
<protein>
    <submittedName>
        <fullName evidence="1">Uncharacterized protein</fullName>
    </submittedName>
</protein>
<evidence type="ECO:0000313" key="1">
    <source>
        <dbReference type="EMBL" id="GBM37356.1"/>
    </source>
</evidence>
<accession>A0A4Y2FA66</accession>
<organism evidence="1 2">
    <name type="scientific">Araneus ventricosus</name>
    <name type="common">Orbweaver spider</name>
    <name type="synonym">Epeira ventricosa</name>
    <dbReference type="NCBI Taxonomy" id="182803"/>
    <lineage>
        <taxon>Eukaryota</taxon>
        <taxon>Metazoa</taxon>
        <taxon>Ecdysozoa</taxon>
        <taxon>Arthropoda</taxon>
        <taxon>Chelicerata</taxon>
        <taxon>Arachnida</taxon>
        <taxon>Araneae</taxon>
        <taxon>Araneomorphae</taxon>
        <taxon>Entelegynae</taxon>
        <taxon>Araneoidea</taxon>
        <taxon>Araneidae</taxon>
        <taxon>Araneus</taxon>
    </lineage>
</organism>
<dbReference type="AlphaFoldDB" id="A0A4Y2FA66"/>
<gene>
    <name evidence="1" type="ORF">AVEN_198261_1</name>
</gene>